<reference evidence="2 3" key="1">
    <citation type="submission" date="2019-08" db="EMBL/GenBank/DDBJ databases">
        <title>Deep-cultivation of Planctomycetes and their phenomic and genomic characterization uncovers novel biology.</title>
        <authorList>
            <person name="Wiegand S."/>
            <person name="Jogler M."/>
            <person name="Boedeker C."/>
            <person name="Pinto D."/>
            <person name="Vollmers J."/>
            <person name="Rivas-Marin E."/>
            <person name="Kohn T."/>
            <person name="Peeters S.H."/>
            <person name="Heuer A."/>
            <person name="Rast P."/>
            <person name="Oberbeckmann S."/>
            <person name="Bunk B."/>
            <person name="Jeske O."/>
            <person name="Meyerdierks A."/>
            <person name="Storesund J.E."/>
            <person name="Kallscheuer N."/>
            <person name="Luecker S."/>
            <person name="Lage O.M."/>
            <person name="Pohl T."/>
            <person name="Merkel B.J."/>
            <person name="Hornburger P."/>
            <person name="Mueller R.-W."/>
            <person name="Bruemmer F."/>
            <person name="Labrenz M."/>
            <person name="Spormann A.M."/>
            <person name="Op Den Camp H."/>
            <person name="Overmann J."/>
            <person name="Amann R."/>
            <person name="Jetten M.S.M."/>
            <person name="Mascher T."/>
            <person name="Medema M.H."/>
            <person name="Devos D.P."/>
            <person name="Kaster A.-K."/>
            <person name="Ovreas L."/>
            <person name="Rohde M."/>
            <person name="Galperin M.Y."/>
            <person name="Jogler C."/>
        </authorList>
    </citation>
    <scope>NUCLEOTIDE SEQUENCE [LARGE SCALE GENOMIC DNA]</scope>
    <source>
        <strain evidence="2 3">LF1</strain>
    </source>
</reference>
<evidence type="ECO:0000313" key="2">
    <source>
        <dbReference type="EMBL" id="KAA1260418.1"/>
    </source>
</evidence>
<evidence type="ECO:0000313" key="3">
    <source>
        <dbReference type="Proteomes" id="UP000322699"/>
    </source>
</evidence>
<feature type="region of interest" description="Disordered" evidence="1">
    <location>
        <begin position="1"/>
        <end position="48"/>
    </location>
</feature>
<gene>
    <name evidence="2" type="ORF">LF1_29580</name>
</gene>
<keyword evidence="3" id="KW-1185">Reference proteome</keyword>
<comment type="caution">
    <text evidence="2">The sequence shown here is derived from an EMBL/GenBank/DDBJ whole genome shotgun (WGS) entry which is preliminary data.</text>
</comment>
<name>A0A5B1CGU4_9BACT</name>
<organism evidence="2 3">
    <name type="scientific">Rubripirellula obstinata</name>
    <dbReference type="NCBI Taxonomy" id="406547"/>
    <lineage>
        <taxon>Bacteria</taxon>
        <taxon>Pseudomonadati</taxon>
        <taxon>Planctomycetota</taxon>
        <taxon>Planctomycetia</taxon>
        <taxon>Pirellulales</taxon>
        <taxon>Pirellulaceae</taxon>
        <taxon>Rubripirellula</taxon>
    </lineage>
</organism>
<dbReference type="RefSeq" id="WP_068266682.1">
    <property type="nucleotide sequence ID" value="NZ_LWSK01000127.1"/>
</dbReference>
<dbReference type="OrthoDB" id="259642at2"/>
<proteinExistence type="predicted"/>
<dbReference type="Proteomes" id="UP000322699">
    <property type="component" value="Unassembled WGS sequence"/>
</dbReference>
<feature type="compositionally biased region" description="Basic and acidic residues" evidence="1">
    <location>
        <begin position="1"/>
        <end position="16"/>
    </location>
</feature>
<protein>
    <submittedName>
        <fullName evidence="2">Uncharacterized protein</fullName>
    </submittedName>
</protein>
<dbReference type="EMBL" id="VRLW01000001">
    <property type="protein sequence ID" value="KAA1260418.1"/>
    <property type="molecule type" value="Genomic_DNA"/>
</dbReference>
<sequence>MDKRESWARQDREKGKATPFKNEANRYKEQAETHEATRADLRAKYEPAENTVSVLQKRLSEIEDRLLEP</sequence>
<evidence type="ECO:0000256" key="1">
    <source>
        <dbReference type="SAM" id="MobiDB-lite"/>
    </source>
</evidence>
<dbReference type="AlphaFoldDB" id="A0A5B1CGU4"/>
<dbReference type="SUPFAM" id="SSF57997">
    <property type="entry name" value="Tropomyosin"/>
    <property type="match status" value="1"/>
</dbReference>
<accession>A0A5B1CGU4</accession>
<feature type="compositionally biased region" description="Basic and acidic residues" evidence="1">
    <location>
        <begin position="23"/>
        <end position="47"/>
    </location>
</feature>